<name>A0A9D2IP32_9ACTN</name>
<gene>
    <name evidence="4" type="ORF">IAA22_00465</name>
</gene>
<keyword evidence="2" id="KW-0378">Hydrolase</keyword>
<feature type="domain" description="HIRAN" evidence="3">
    <location>
        <begin position="20"/>
        <end position="118"/>
    </location>
</feature>
<protein>
    <submittedName>
        <fullName evidence="4">HIRAN domain-containing protein</fullName>
    </submittedName>
</protein>
<dbReference type="GO" id="GO:0008270">
    <property type="term" value="F:zinc ion binding"/>
    <property type="evidence" value="ECO:0007669"/>
    <property type="project" value="InterPro"/>
</dbReference>
<evidence type="ECO:0000313" key="5">
    <source>
        <dbReference type="Proteomes" id="UP000824029"/>
    </source>
</evidence>
<accession>A0A9D2IP32</accession>
<evidence type="ECO:0000259" key="3">
    <source>
        <dbReference type="SMART" id="SM00910"/>
    </source>
</evidence>
<dbReference type="Pfam" id="PF08797">
    <property type="entry name" value="HIRAN"/>
    <property type="match status" value="1"/>
</dbReference>
<dbReference type="EMBL" id="DXBZ01000011">
    <property type="protein sequence ID" value="HIZ17580.1"/>
    <property type="molecule type" value="Genomic_DNA"/>
</dbReference>
<dbReference type="SMART" id="SM00910">
    <property type="entry name" value="HIRAN"/>
    <property type="match status" value="1"/>
</dbReference>
<dbReference type="GO" id="GO:0016818">
    <property type="term" value="F:hydrolase activity, acting on acid anhydrides, in phosphorus-containing anhydrides"/>
    <property type="evidence" value="ECO:0007669"/>
    <property type="project" value="InterPro"/>
</dbReference>
<proteinExistence type="predicted"/>
<comment type="caution">
    <text evidence="4">The sequence shown here is derived from an EMBL/GenBank/DDBJ whole genome shotgun (WGS) entry which is preliminary data.</text>
</comment>
<reference evidence="4" key="2">
    <citation type="submission" date="2021-04" db="EMBL/GenBank/DDBJ databases">
        <authorList>
            <person name="Gilroy R."/>
        </authorList>
    </citation>
    <scope>NUCLEOTIDE SEQUENCE</scope>
    <source>
        <strain evidence="4">ChiHecolR3B27-1887</strain>
    </source>
</reference>
<keyword evidence="1" id="KW-0479">Metal-binding</keyword>
<dbReference type="AlphaFoldDB" id="A0A9D2IP32"/>
<sequence length="371" mass="40057">MPRTLPDIADLAPFDGVPLRFAWEASVVGARYHGAEGACLRLRPGDEVDLVREPENAHDADAIRVEHGGELLGYLPAEFARAWAGALDAGVRTRCEVLRPTQKNTVREDVAVPLVWVRFYAREQRYELCDMRYRPPSRNPFDGGRSDPPEHCFYLADDDPAGRHRLGDVIVSADEKTVVGLPGDVEPPAVLAIPEGVREIAPWACAQSGAGGVVLPDTLEQIHQFAFAEASGWLVRVPAGVRHVASGAFAARATYGEGWRPCYFEVDGANEFLCAREGSLLGRGADGLELLSLYADLPSHEHDDPELPSAGVDYRVPEGTTRVGPAAISVSSMTFSPTRLLAPEPLGVLDAGSFSWGVPDEGVVVDWGGWS</sequence>
<organism evidence="4 5">
    <name type="scientific">Candidatus Olsenella stercoravium</name>
    <dbReference type="NCBI Taxonomy" id="2838713"/>
    <lineage>
        <taxon>Bacteria</taxon>
        <taxon>Bacillati</taxon>
        <taxon>Actinomycetota</taxon>
        <taxon>Coriobacteriia</taxon>
        <taxon>Coriobacteriales</taxon>
        <taxon>Atopobiaceae</taxon>
        <taxon>Olsenella</taxon>
    </lineage>
</organism>
<evidence type="ECO:0000256" key="1">
    <source>
        <dbReference type="ARBA" id="ARBA00022723"/>
    </source>
</evidence>
<reference evidence="4" key="1">
    <citation type="journal article" date="2021" name="PeerJ">
        <title>Extensive microbial diversity within the chicken gut microbiome revealed by metagenomics and culture.</title>
        <authorList>
            <person name="Gilroy R."/>
            <person name="Ravi A."/>
            <person name="Getino M."/>
            <person name="Pursley I."/>
            <person name="Horton D.L."/>
            <person name="Alikhan N.F."/>
            <person name="Baker D."/>
            <person name="Gharbi K."/>
            <person name="Hall N."/>
            <person name="Watson M."/>
            <person name="Adriaenssens E.M."/>
            <person name="Foster-Nyarko E."/>
            <person name="Jarju S."/>
            <person name="Secka A."/>
            <person name="Antonio M."/>
            <person name="Oren A."/>
            <person name="Chaudhuri R.R."/>
            <person name="La Ragione R."/>
            <person name="Hildebrand F."/>
            <person name="Pallen M.J."/>
        </authorList>
    </citation>
    <scope>NUCLEOTIDE SEQUENCE</scope>
    <source>
        <strain evidence="4">ChiHecolR3B27-1887</strain>
    </source>
</reference>
<evidence type="ECO:0000256" key="2">
    <source>
        <dbReference type="ARBA" id="ARBA00022801"/>
    </source>
</evidence>
<dbReference type="Proteomes" id="UP000824029">
    <property type="component" value="Unassembled WGS sequence"/>
</dbReference>
<dbReference type="GO" id="GO:0003676">
    <property type="term" value="F:nucleic acid binding"/>
    <property type="evidence" value="ECO:0007669"/>
    <property type="project" value="InterPro"/>
</dbReference>
<dbReference type="InterPro" id="IPR014905">
    <property type="entry name" value="HIRAN"/>
</dbReference>
<dbReference type="Gene3D" id="3.30.70.2330">
    <property type="match status" value="1"/>
</dbReference>
<evidence type="ECO:0000313" key="4">
    <source>
        <dbReference type="EMBL" id="HIZ17580.1"/>
    </source>
</evidence>